<dbReference type="PANTHER" id="PTHR34002">
    <property type="entry name" value="BLR1656 PROTEIN"/>
    <property type="match status" value="1"/>
</dbReference>
<accession>A0ABM7TA83</accession>
<keyword evidence="2" id="KW-0119">Carbohydrate metabolism</keyword>
<dbReference type="InterPro" id="IPR002594">
    <property type="entry name" value="GH12"/>
</dbReference>
<keyword evidence="2" id="KW-0326">Glycosidase</keyword>
<sequence length="266" mass="29130">MMKKIIKVGISVLLFTSVLTAFGPNDKANAAAVWSSSEKYGAWSNGGYTLNNDVWSPDKVGPQTIWANSYSNWGTWSAQPNTGGIKSYPHVEKAINKKLSAVKTATSNFNVTVPTSGTAMETAYDVWLSDPNAYDPNHPSKNKHEIMLWMNQYGAVNPISYKWDAAGSPIPAYRNVSIGGHIWNVYIGNNGANNTGNMVYSFIRTNGNISSGSVDIKAIATWIKNTPKWYGDIVFDNIQFGYEITSSYNGGKGYNFNTNTFSVTSN</sequence>
<dbReference type="RefSeq" id="WP_224037412.1">
    <property type="nucleotide sequence ID" value="NZ_AP024849.1"/>
</dbReference>
<gene>
    <name evidence="4" type="ORF">psyc5s11_19380</name>
</gene>
<evidence type="ECO:0000256" key="1">
    <source>
        <dbReference type="ARBA" id="ARBA00005519"/>
    </source>
</evidence>
<feature type="chain" id="PRO_5045114929" description="Glycosyl hydrolase family 12" evidence="3">
    <location>
        <begin position="22"/>
        <end position="266"/>
    </location>
</feature>
<evidence type="ECO:0000256" key="3">
    <source>
        <dbReference type="SAM" id="SignalP"/>
    </source>
</evidence>
<dbReference type="EMBL" id="AP024849">
    <property type="protein sequence ID" value="BCZ45871.1"/>
    <property type="molecule type" value="Genomic_DNA"/>
</dbReference>
<dbReference type="Proteomes" id="UP000824633">
    <property type="component" value="Chromosome"/>
</dbReference>
<dbReference type="PANTHER" id="PTHR34002:SF9">
    <property type="entry name" value="XYLOGLUCAN-SPECIFIC ENDO-BETA-1,4-GLUCANASE A"/>
    <property type="match status" value="1"/>
</dbReference>
<comment type="similarity">
    <text evidence="1 2">Belongs to the glycosyl hydrolase 12 (cellulase H) family.</text>
</comment>
<organism evidence="4 5">
    <name type="scientific">Clostridium gelidum</name>
    <dbReference type="NCBI Taxonomy" id="704125"/>
    <lineage>
        <taxon>Bacteria</taxon>
        <taxon>Bacillati</taxon>
        <taxon>Bacillota</taxon>
        <taxon>Clostridia</taxon>
        <taxon>Eubacteriales</taxon>
        <taxon>Clostridiaceae</taxon>
        <taxon>Clostridium</taxon>
    </lineage>
</organism>
<feature type="signal peptide" evidence="3">
    <location>
        <begin position="1"/>
        <end position="21"/>
    </location>
</feature>
<keyword evidence="2" id="KW-0378">Hydrolase</keyword>
<dbReference type="Pfam" id="PF01670">
    <property type="entry name" value="Glyco_hydro_12"/>
    <property type="match status" value="1"/>
</dbReference>
<proteinExistence type="inferred from homology"/>
<keyword evidence="3" id="KW-0732">Signal</keyword>
<name>A0ABM7TA83_9CLOT</name>
<dbReference type="InterPro" id="IPR013319">
    <property type="entry name" value="GH11/12"/>
</dbReference>
<evidence type="ECO:0008006" key="6">
    <source>
        <dbReference type="Google" id="ProtNLM"/>
    </source>
</evidence>
<dbReference type="InterPro" id="IPR013320">
    <property type="entry name" value="ConA-like_dom_sf"/>
</dbReference>
<keyword evidence="2" id="KW-0624">Polysaccharide degradation</keyword>
<protein>
    <recommendedName>
        <fullName evidence="6">Glycosyl hydrolase family 12</fullName>
    </recommendedName>
</protein>
<keyword evidence="5" id="KW-1185">Reference proteome</keyword>
<reference evidence="5" key="1">
    <citation type="submission" date="2021-07" db="EMBL/GenBank/DDBJ databases">
        <title>Complete genome sequencing of a Clostridium isolate.</title>
        <authorList>
            <person name="Ueki A."/>
            <person name="Tonouchi A."/>
        </authorList>
    </citation>
    <scope>NUCLEOTIDE SEQUENCE [LARGE SCALE GENOMIC DNA]</scope>
    <source>
        <strain evidence="5">C5S11</strain>
    </source>
</reference>
<dbReference type="Gene3D" id="2.60.120.180">
    <property type="match status" value="1"/>
</dbReference>
<evidence type="ECO:0000256" key="2">
    <source>
        <dbReference type="RuleBase" id="RU361163"/>
    </source>
</evidence>
<dbReference type="SUPFAM" id="SSF49899">
    <property type="entry name" value="Concanavalin A-like lectins/glucanases"/>
    <property type="match status" value="1"/>
</dbReference>
<evidence type="ECO:0000313" key="5">
    <source>
        <dbReference type="Proteomes" id="UP000824633"/>
    </source>
</evidence>
<evidence type="ECO:0000313" key="4">
    <source>
        <dbReference type="EMBL" id="BCZ45871.1"/>
    </source>
</evidence>